<dbReference type="EMBL" id="BARU01016839">
    <property type="protein sequence ID" value="GAH53193.1"/>
    <property type="molecule type" value="Genomic_DNA"/>
</dbReference>
<feature type="domain" description="RNA polymerase sigma-70 region 4" evidence="1">
    <location>
        <begin position="58"/>
        <end position="107"/>
    </location>
</feature>
<dbReference type="Gene3D" id="1.10.10.10">
    <property type="entry name" value="Winged helix-like DNA-binding domain superfamily/Winged helix DNA-binding domain"/>
    <property type="match status" value="1"/>
</dbReference>
<protein>
    <recommendedName>
        <fullName evidence="1">RNA polymerase sigma-70 region 4 domain-containing protein</fullName>
    </recommendedName>
</protein>
<name>X1I6K2_9ZZZZ</name>
<evidence type="ECO:0000259" key="1">
    <source>
        <dbReference type="Pfam" id="PF04545"/>
    </source>
</evidence>
<gene>
    <name evidence="2" type="ORF">S03H2_27964</name>
</gene>
<comment type="caution">
    <text evidence="2">The sequence shown here is derived from an EMBL/GenBank/DDBJ whole genome shotgun (WGS) entry which is preliminary data.</text>
</comment>
<sequence>YEEIVKYKKRGFIKNKYLAMIPIQNILEASLEPIYIQTPRINVEDFEKDFRDAINTILTEREAWILKAYFGLDGEKSHTYEEVGLKIKITRERVRQIKERALSKLKQSHQTIMILKEYLGEKFI</sequence>
<dbReference type="InterPro" id="IPR000943">
    <property type="entry name" value="RNA_pol_sigma70"/>
</dbReference>
<dbReference type="PRINTS" id="PR00046">
    <property type="entry name" value="SIGMA70FCT"/>
</dbReference>
<dbReference type="InterPro" id="IPR007630">
    <property type="entry name" value="RNA_pol_sigma70_r4"/>
</dbReference>
<dbReference type="PANTHER" id="PTHR30603:SF47">
    <property type="entry name" value="RNA POLYMERASE SIGMA FACTOR SIGD, CHLOROPLASTIC"/>
    <property type="match status" value="1"/>
</dbReference>
<dbReference type="GO" id="GO:0006352">
    <property type="term" value="P:DNA-templated transcription initiation"/>
    <property type="evidence" value="ECO:0007669"/>
    <property type="project" value="InterPro"/>
</dbReference>
<feature type="non-terminal residue" evidence="2">
    <location>
        <position position="1"/>
    </location>
</feature>
<accession>X1I6K2</accession>
<dbReference type="GO" id="GO:0003700">
    <property type="term" value="F:DNA-binding transcription factor activity"/>
    <property type="evidence" value="ECO:0007669"/>
    <property type="project" value="InterPro"/>
</dbReference>
<dbReference type="SUPFAM" id="SSF88659">
    <property type="entry name" value="Sigma3 and sigma4 domains of RNA polymerase sigma factors"/>
    <property type="match status" value="1"/>
</dbReference>
<proteinExistence type="predicted"/>
<dbReference type="InterPro" id="IPR013324">
    <property type="entry name" value="RNA_pol_sigma_r3/r4-like"/>
</dbReference>
<organism evidence="2">
    <name type="scientific">marine sediment metagenome</name>
    <dbReference type="NCBI Taxonomy" id="412755"/>
    <lineage>
        <taxon>unclassified sequences</taxon>
        <taxon>metagenomes</taxon>
        <taxon>ecological metagenomes</taxon>
    </lineage>
</organism>
<dbReference type="InterPro" id="IPR036388">
    <property type="entry name" value="WH-like_DNA-bd_sf"/>
</dbReference>
<dbReference type="Pfam" id="PF04545">
    <property type="entry name" value="Sigma70_r4"/>
    <property type="match status" value="1"/>
</dbReference>
<dbReference type="AlphaFoldDB" id="X1I6K2"/>
<dbReference type="InterPro" id="IPR050239">
    <property type="entry name" value="Sigma-70_RNA_pol_init_factors"/>
</dbReference>
<reference evidence="2" key="1">
    <citation type="journal article" date="2014" name="Front. Microbiol.">
        <title>High frequency of phylogenetically diverse reductive dehalogenase-homologous genes in deep subseafloor sedimentary metagenomes.</title>
        <authorList>
            <person name="Kawai M."/>
            <person name="Futagami T."/>
            <person name="Toyoda A."/>
            <person name="Takaki Y."/>
            <person name="Nishi S."/>
            <person name="Hori S."/>
            <person name="Arai W."/>
            <person name="Tsubouchi T."/>
            <person name="Morono Y."/>
            <person name="Uchiyama I."/>
            <person name="Ito T."/>
            <person name="Fujiyama A."/>
            <person name="Inagaki F."/>
            <person name="Takami H."/>
        </authorList>
    </citation>
    <scope>NUCLEOTIDE SEQUENCE</scope>
    <source>
        <strain evidence="2">Expedition CK06-06</strain>
    </source>
</reference>
<dbReference type="PANTHER" id="PTHR30603">
    <property type="entry name" value="RNA POLYMERASE SIGMA FACTOR RPO"/>
    <property type="match status" value="1"/>
</dbReference>
<evidence type="ECO:0000313" key="2">
    <source>
        <dbReference type="EMBL" id="GAH53193.1"/>
    </source>
</evidence>